<sequence>MSFFKNFFANLLSKTLDNKSNSNIPPCFPSILKEPSPKDTEFLLIMSSESAITHIRIYLTRK</sequence>
<dbReference type="EMBL" id="JAARMV010000001">
    <property type="protein sequence ID" value="MBC2370515.1"/>
    <property type="molecule type" value="Genomic_DNA"/>
</dbReference>
<dbReference type="AlphaFoldDB" id="A0A7X1A3F9"/>
<gene>
    <name evidence="1" type="ORF">HBP98_00720</name>
</gene>
<reference evidence="1 2" key="1">
    <citation type="submission" date="2020-03" db="EMBL/GenBank/DDBJ databases">
        <title>Soil Listeria distribution.</title>
        <authorList>
            <person name="Liao J."/>
            <person name="Wiedmann M."/>
        </authorList>
    </citation>
    <scope>NUCLEOTIDE SEQUENCE [LARGE SCALE GENOMIC DNA]</scope>
    <source>
        <strain evidence="1 2">FSL L7-1850</strain>
    </source>
</reference>
<accession>A0A7X1A3F9</accession>
<organism evidence="1 2">
    <name type="scientific">Listeria booriae</name>
    <dbReference type="NCBI Taxonomy" id="1552123"/>
    <lineage>
        <taxon>Bacteria</taxon>
        <taxon>Bacillati</taxon>
        <taxon>Bacillota</taxon>
        <taxon>Bacilli</taxon>
        <taxon>Bacillales</taxon>
        <taxon>Listeriaceae</taxon>
        <taxon>Listeria</taxon>
    </lineage>
</organism>
<evidence type="ECO:0000313" key="1">
    <source>
        <dbReference type="EMBL" id="MBC2370515.1"/>
    </source>
</evidence>
<dbReference type="Pfam" id="PF14337">
    <property type="entry name" value="Abi_alpha"/>
    <property type="match status" value="1"/>
</dbReference>
<comment type="caution">
    <text evidence="1">The sequence shown here is derived from an EMBL/GenBank/DDBJ whole genome shotgun (WGS) entry which is preliminary data.</text>
</comment>
<evidence type="ECO:0000313" key="2">
    <source>
        <dbReference type="Proteomes" id="UP000546244"/>
    </source>
</evidence>
<proteinExistence type="predicted"/>
<dbReference type="Proteomes" id="UP000546244">
    <property type="component" value="Unassembled WGS sequence"/>
</dbReference>
<dbReference type="RefSeq" id="WP_185617797.1">
    <property type="nucleotide sequence ID" value="NZ_JAARMV010000001.1"/>
</dbReference>
<name>A0A7X1A3F9_9LIST</name>
<dbReference type="InterPro" id="IPR025506">
    <property type="entry name" value="Abi_alpha"/>
</dbReference>
<protein>
    <submittedName>
        <fullName evidence="1">DUF4393 domain-containing protein</fullName>
    </submittedName>
</protein>